<evidence type="ECO:0000259" key="2">
    <source>
        <dbReference type="SMART" id="SM00228"/>
    </source>
</evidence>
<comment type="caution">
    <text evidence="3">The sequence shown here is derived from an EMBL/GenBank/DDBJ whole genome shotgun (WGS) entry which is preliminary data.</text>
</comment>
<proteinExistence type="predicted"/>
<dbReference type="InterPro" id="IPR001478">
    <property type="entry name" value="PDZ"/>
</dbReference>
<feature type="transmembrane region" description="Helical" evidence="1">
    <location>
        <begin position="144"/>
        <end position="162"/>
    </location>
</feature>
<sequence length="264" mass="30010">MTLDQSMSMNELAVSLLFIGAILLMGESILLLHLKKRSPSPYLKKTARGRYVGAFRMKQLWVVPLLFVIPGDWVDGLPYWPQLAYGETSFSFILFPYVIGFQRQWLSTYPNEGLQIERKRLIQLSLIAFILGVISLMYMDIAIYALAMVGLFAVIRSFVALMKERKDEAFVKPLNEGLPIVGVLPNSPAEQMGLKIGEVIRSVNQQIVYDEKGFYEAVQKNAAHCRLQVLGRNQEIRLEQTVLFEQDHFKLGLLFMTEKATSGK</sequence>
<keyword evidence="1" id="KW-0472">Membrane</keyword>
<dbReference type="EMBL" id="JADKPV010000007">
    <property type="protein sequence ID" value="MBF4501994.1"/>
    <property type="molecule type" value="Genomic_DNA"/>
</dbReference>
<keyword evidence="1" id="KW-1133">Transmembrane helix</keyword>
<accession>A0A8J7KM03</accession>
<dbReference type="Proteomes" id="UP000622653">
    <property type="component" value="Unassembled WGS sequence"/>
</dbReference>
<evidence type="ECO:0000313" key="4">
    <source>
        <dbReference type="Proteomes" id="UP000622653"/>
    </source>
</evidence>
<evidence type="ECO:0000256" key="1">
    <source>
        <dbReference type="SAM" id="Phobius"/>
    </source>
</evidence>
<dbReference type="SMART" id="SM00228">
    <property type="entry name" value="PDZ"/>
    <property type="match status" value="1"/>
</dbReference>
<dbReference type="InterPro" id="IPR036034">
    <property type="entry name" value="PDZ_sf"/>
</dbReference>
<feature type="transmembrane region" description="Helical" evidence="1">
    <location>
        <begin position="121"/>
        <end position="138"/>
    </location>
</feature>
<gene>
    <name evidence="3" type="ORF">IRY55_11560</name>
</gene>
<keyword evidence="4" id="KW-1185">Reference proteome</keyword>
<dbReference type="Gene3D" id="2.30.42.10">
    <property type="match status" value="1"/>
</dbReference>
<protein>
    <submittedName>
        <fullName evidence="3">PDZ domain-containing protein</fullName>
    </submittedName>
</protein>
<dbReference type="Pfam" id="PF17820">
    <property type="entry name" value="PDZ_6"/>
    <property type="match status" value="1"/>
</dbReference>
<feature type="domain" description="PDZ" evidence="2">
    <location>
        <begin position="149"/>
        <end position="233"/>
    </location>
</feature>
<dbReference type="SUPFAM" id="SSF50156">
    <property type="entry name" value="PDZ domain-like"/>
    <property type="match status" value="1"/>
</dbReference>
<feature type="transmembrane region" description="Helical" evidence="1">
    <location>
        <begin position="12"/>
        <end position="34"/>
    </location>
</feature>
<feature type="transmembrane region" description="Helical" evidence="1">
    <location>
        <begin position="79"/>
        <end position="100"/>
    </location>
</feature>
<reference evidence="3" key="1">
    <citation type="submission" date="2020-11" db="EMBL/GenBank/DDBJ databases">
        <title>Multidrug resistant novel bacterium Savagea serpentis sp. nov., isolated from the scats of a vine snake (Ahaetulla nasuta).</title>
        <authorList>
            <person name="Venkata Ramana V."/>
            <person name="Vikas Patil S."/>
            <person name="Yogita Lugani V."/>
        </authorList>
    </citation>
    <scope>NUCLEOTIDE SEQUENCE</scope>
    <source>
        <strain evidence="3">SN6</strain>
    </source>
</reference>
<name>A0A8J7KM03_9BACL</name>
<dbReference type="AlphaFoldDB" id="A0A8J7KM03"/>
<evidence type="ECO:0000313" key="3">
    <source>
        <dbReference type="EMBL" id="MBF4501994.1"/>
    </source>
</evidence>
<keyword evidence="1" id="KW-0812">Transmembrane</keyword>
<dbReference type="InterPro" id="IPR041489">
    <property type="entry name" value="PDZ_6"/>
</dbReference>
<dbReference type="RefSeq" id="WP_194563480.1">
    <property type="nucleotide sequence ID" value="NZ_JADKPV010000007.1"/>
</dbReference>
<organism evidence="3 4">
    <name type="scientific">Savagea serpentis</name>
    <dbReference type="NCBI Taxonomy" id="2785297"/>
    <lineage>
        <taxon>Bacteria</taxon>
        <taxon>Bacillati</taxon>
        <taxon>Bacillota</taxon>
        <taxon>Bacilli</taxon>
        <taxon>Bacillales</taxon>
        <taxon>Caryophanaceae</taxon>
        <taxon>Savagea</taxon>
    </lineage>
</organism>